<dbReference type="RefSeq" id="WP_249293786.1">
    <property type="nucleotide sequence ID" value="NZ_JACRSV010000001.1"/>
</dbReference>
<proteinExistence type="predicted"/>
<dbReference type="InterPro" id="IPR038713">
    <property type="entry name" value="Terminase_Gp1_N_sf"/>
</dbReference>
<keyword evidence="4" id="KW-1185">Reference proteome</keyword>
<name>A0A926E3H7_9FIRM</name>
<evidence type="ECO:0000256" key="2">
    <source>
        <dbReference type="ARBA" id="ARBA00023219"/>
    </source>
</evidence>
<gene>
    <name evidence="3" type="ORF">H8710_02265</name>
</gene>
<dbReference type="InterPro" id="IPR005335">
    <property type="entry name" value="Terminase_ssu"/>
</dbReference>
<protein>
    <submittedName>
        <fullName evidence="3">Terminase small subunit</fullName>
    </submittedName>
</protein>
<reference evidence="3" key="1">
    <citation type="submission" date="2020-08" db="EMBL/GenBank/DDBJ databases">
        <title>Genome public.</title>
        <authorList>
            <person name="Liu C."/>
            <person name="Sun Q."/>
        </authorList>
    </citation>
    <scope>NUCLEOTIDE SEQUENCE</scope>
    <source>
        <strain evidence="3">NSJ-33</strain>
    </source>
</reference>
<accession>A0A926E3H7</accession>
<sequence length="146" mass="16367">MALTEKQQRFCDEYLIDCNATQAAIRAGYSEKHAHTNANKLLQNTTVKAYIDEQLEKIRSQKTAEAQEVMEYLTAVMRGESESEIVVVEGCGDGCSEARRIKKAPDEKDRLKAAELLGKRYGLFTGTDKQNPEGVRIVFDIPKPGR</sequence>
<dbReference type="Gene3D" id="1.10.10.1400">
    <property type="entry name" value="Terminase, small subunit, N-terminal DNA-binding domain, HTH motif"/>
    <property type="match status" value="1"/>
</dbReference>
<dbReference type="Pfam" id="PF03592">
    <property type="entry name" value="Terminase_2"/>
    <property type="match status" value="1"/>
</dbReference>
<comment type="caution">
    <text evidence="3">The sequence shown here is derived from an EMBL/GenBank/DDBJ whole genome shotgun (WGS) entry which is preliminary data.</text>
</comment>
<dbReference type="PANTHER" id="PTHR41328:SF2">
    <property type="entry name" value="TERMINASE SMALL SUBUNIT"/>
    <property type="match status" value="1"/>
</dbReference>
<dbReference type="AlphaFoldDB" id="A0A926E3H7"/>
<dbReference type="InterPro" id="IPR052404">
    <property type="entry name" value="SPP1-like_terminase"/>
</dbReference>
<dbReference type="Gene3D" id="6.10.140.2160">
    <property type="match status" value="1"/>
</dbReference>
<keyword evidence="1" id="KW-1188">Viral release from host cell</keyword>
<evidence type="ECO:0000313" key="3">
    <source>
        <dbReference type="EMBL" id="MBC8558888.1"/>
    </source>
</evidence>
<evidence type="ECO:0000256" key="1">
    <source>
        <dbReference type="ARBA" id="ARBA00022612"/>
    </source>
</evidence>
<dbReference type="EMBL" id="JACRSV010000001">
    <property type="protein sequence ID" value="MBC8558888.1"/>
    <property type="molecule type" value="Genomic_DNA"/>
</dbReference>
<keyword evidence="2" id="KW-0231">Viral genome packaging</keyword>
<organism evidence="3 4">
    <name type="scientific">Fumia xinanensis</name>
    <dbReference type="NCBI Taxonomy" id="2763659"/>
    <lineage>
        <taxon>Bacteria</taxon>
        <taxon>Bacillati</taxon>
        <taxon>Bacillota</taxon>
        <taxon>Clostridia</taxon>
        <taxon>Eubacteriales</taxon>
        <taxon>Oscillospiraceae</taxon>
        <taxon>Fumia</taxon>
    </lineage>
</organism>
<dbReference type="Proteomes" id="UP000610760">
    <property type="component" value="Unassembled WGS sequence"/>
</dbReference>
<dbReference type="PANTHER" id="PTHR41328">
    <property type="entry name" value="TERMINASE SMALL SUBUNIT-RELATED"/>
    <property type="match status" value="1"/>
</dbReference>
<dbReference type="GO" id="GO:0051276">
    <property type="term" value="P:chromosome organization"/>
    <property type="evidence" value="ECO:0007669"/>
    <property type="project" value="InterPro"/>
</dbReference>
<evidence type="ECO:0000313" key="4">
    <source>
        <dbReference type="Proteomes" id="UP000610760"/>
    </source>
</evidence>